<evidence type="ECO:0000313" key="2">
    <source>
        <dbReference type="EMBL" id="RRT40418.1"/>
    </source>
</evidence>
<accession>A0A426XLM5</accession>
<organism evidence="2 3">
    <name type="scientific">Ensete ventricosum</name>
    <name type="common">Abyssinian banana</name>
    <name type="synonym">Musa ensete</name>
    <dbReference type="NCBI Taxonomy" id="4639"/>
    <lineage>
        <taxon>Eukaryota</taxon>
        <taxon>Viridiplantae</taxon>
        <taxon>Streptophyta</taxon>
        <taxon>Embryophyta</taxon>
        <taxon>Tracheophyta</taxon>
        <taxon>Spermatophyta</taxon>
        <taxon>Magnoliopsida</taxon>
        <taxon>Liliopsida</taxon>
        <taxon>Zingiberales</taxon>
        <taxon>Musaceae</taxon>
        <taxon>Ensete</taxon>
    </lineage>
</organism>
<gene>
    <name evidence="2" type="ORF">B296_00037530</name>
</gene>
<dbReference type="EMBL" id="AMZH03019395">
    <property type="protein sequence ID" value="RRT40418.1"/>
    <property type="molecule type" value="Genomic_DNA"/>
</dbReference>
<feature type="region of interest" description="Disordered" evidence="1">
    <location>
        <begin position="1"/>
        <end position="55"/>
    </location>
</feature>
<dbReference type="AlphaFoldDB" id="A0A426XLM5"/>
<feature type="compositionally biased region" description="Basic and acidic residues" evidence="1">
    <location>
        <begin position="36"/>
        <end position="45"/>
    </location>
</feature>
<sequence>MVRSKRAQPEEGEFEGSPSQISPGSLPSVAGVTGSRETDALEGKAYEAYGSLRTQ</sequence>
<comment type="caution">
    <text evidence="2">The sequence shown here is derived from an EMBL/GenBank/DDBJ whole genome shotgun (WGS) entry which is preliminary data.</text>
</comment>
<protein>
    <submittedName>
        <fullName evidence="2">Uncharacterized protein</fullName>
    </submittedName>
</protein>
<reference evidence="2 3" key="1">
    <citation type="journal article" date="2014" name="Agronomy (Basel)">
        <title>A Draft Genome Sequence for Ensete ventricosum, the Drought-Tolerant Tree Against Hunger.</title>
        <authorList>
            <person name="Harrison J."/>
            <person name="Moore K.A."/>
            <person name="Paszkiewicz K."/>
            <person name="Jones T."/>
            <person name="Grant M."/>
            <person name="Ambacheew D."/>
            <person name="Muzemil S."/>
            <person name="Studholme D.J."/>
        </authorList>
    </citation>
    <scope>NUCLEOTIDE SEQUENCE [LARGE SCALE GENOMIC DNA]</scope>
</reference>
<evidence type="ECO:0000313" key="3">
    <source>
        <dbReference type="Proteomes" id="UP000287651"/>
    </source>
</evidence>
<name>A0A426XLM5_ENSVE</name>
<dbReference type="Proteomes" id="UP000287651">
    <property type="component" value="Unassembled WGS sequence"/>
</dbReference>
<feature type="non-terminal residue" evidence="2">
    <location>
        <position position="55"/>
    </location>
</feature>
<evidence type="ECO:0000256" key="1">
    <source>
        <dbReference type="SAM" id="MobiDB-lite"/>
    </source>
</evidence>
<proteinExistence type="predicted"/>